<keyword evidence="2" id="KW-0378">Hydrolase</keyword>
<dbReference type="InterPro" id="IPR050272">
    <property type="entry name" value="Isochorismatase-like_hydrls"/>
</dbReference>
<dbReference type="InterPro" id="IPR000868">
    <property type="entry name" value="Isochorismatase-like_dom"/>
</dbReference>
<protein>
    <recommendedName>
        <fullName evidence="4">Isochorismatase-like domain-containing protein</fullName>
    </recommendedName>
</protein>
<dbReference type="Pfam" id="PF00857">
    <property type="entry name" value="Isochorismatase"/>
    <property type="match status" value="1"/>
</dbReference>
<feature type="compositionally biased region" description="Polar residues" evidence="3">
    <location>
        <begin position="40"/>
        <end position="49"/>
    </location>
</feature>
<comment type="caution">
    <text evidence="5">The sequence shown here is derived from an EMBL/GenBank/DDBJ whole genome shotgun (WGS) entry which is preliminary data.</text>
</comment>
<proteinExistence type="inferred from homology"/>
<evidence type="ECO:0000256" key="1">
    <source>
        <dbReference type="ARBA" id="ARBA00006336"/>
    </source>
</evidence>
<keyword evidence="6" id="KW-1185">Reference proteome</keyword>
<dbReference type="InterPro" id="IPR036380">
    <property type="entry name" value="Isochorismatase-like_sf"/>
</dbReference>
<dbReference type="Gene3D" id="3.40.50.850">
    <property type="entry name" value="Isochorismatase-like"/>
    <property type="match status" value="1"/>
</dbReference>
<dbReference type="PANTHER" id="PTHR43540">
    <property type="entry name" value="PEROXYUREIDOACRYLATE/UREIDOACRYLATE AMIDOHYDROLASE-RELATED"/>
    <property type="match status" value="1"/>
</dbReference>
<feature type="region of interest" description="Disordered" evidence="3">
    <location>
        <begin position="32"/>
        <end position="63"/>
    </location>
</feature>
<dbReference type="AlphaFoldDB" id="A0AAD7UCP9"/>
<accession>A0AAD7UCP9</accession>
<dbReference type="EMBL" id="JAQMWT010000391">
    <property type="protein sequence ID" value="KAJ8602034.1"/>
    <property type="molecule type" value="Genomic_DNA"/>
</dbReference>
<evidence type="ECO:0000313" key="5">
    <source>
        <dbReference type="EMBL" id="KAJ8602034.1"/>
    </source>
</evidence>
<name>A0AAD7UCP9_9STRA</name>
<sequence>MTTIAAAASFLAVVATTSASVAWLVAYLASRRPPPKQPERTSSAGTPLPNNIIERSPPPSTTTLRDDDIIIRFHSVAMSAMQHLALLVVDCQPVYWDDQKAVRTSFPALPRRVASLLERARRVLSPPQIVHVRANYTFRFAQNFKRLNPDKPLPSDIEAVSWAGSKVGELIVVKNSFDSFRETRLEAYLRDLGVTDIVVCGLLTSCCVLFTAQSAFASGFRVKLYEPGCADRSVLRHDQTLENYGSYCFEIVRDLDDCIVKHPHIVNSVVSRSSRGSDEDRIIQLGPPSTRTSDDDDDDDDARRDF</sequence>
<dbReference type="SUPFAM" id="SSF52499">
    <property type="entry name" value="Isochorismatase-like hydrolases"/>
    <property type="match status" value="1"/>
</dbReference>
<evidence type="ECO:0000256" key="2">
    <source>
        <dbReference type="ARBA" id="ARBA00022801"/>
    </source>
</evidence>
<dbReference type="CDD" id="cd00431">
    <property type="entry name" value="cysteine_hydrolases"/>
    <property type="match status" value="1"/>
</dbReference>
<dbReference type="Proteomes" id="UP001230188">
    <property type="component" value="Unassembled WGS sequence"/>
</dbReference>
<evidence type="ECO:0000256" key="3">
    <source>
        <dbReference type="SAM" id="MobiDB-lite"/>
    </source>
</evidence>
<comment type="similarity">
    <text evidence="1">Belongs to the isochorismatase family.</text>
</comment>
<reference evidence="5" key="1">
    <citation type="submission" date="2023-01" db="EMBL/GenBank/DDBJ databases">
        <title>Metagenome sequencing of chrysophaentin producing Chrysophaeum taylorii.</title>
        <authorList>
            <person name="Davison J."/>
            <person name="Bewley C."/>
        </authorList>
    </citation>
    <scope>NUCLEOTIDE SEQUENCE</scope>
    <source>
        <strain evidence="5">NIES-1699</strain>
    </source>
</reference>
<dbReference type="GO" id="GO:0016787">
    <property type="term" value="F:hydrolase activity"/>
    <property type="evidence" value="ECO:0007669"/>
    <property type="project" value="UniProtKB-KW"/>
</dbReference>
<feature type="domain" description="Isochorismatase-like" evidence="4">
    <location>
        <begin position="85"/>
        <end position="250"/>
    </location>
</feature>
<evidence type="ECO:0000313" key="6">
    <source>
        <dbReference type="Proteomes" id="UP001230188"/>
    </source>
</evidence>
<evidence type="ECO:0000259" key="4">
    <source>
        <dbReference type="Pfam" id="PF00857"/>
    </source>
</evidence>
<organism evidence="5 6">
    <name type="scientific">Chrysophaeum taylorii</name>
    <dbReference type="NCBI Taxonomy" id="2483200"/>
    <lineage>
        <taxon>Eukaryota</taxon>
        <taxon>Sar</taxon>
        <taxon>Stramenopiles</taxon>
        <taxon>Ochrophyta</taxon>
        <taxon>Pelagophyceae</taxon>
        <taxon>Pelagomonadales</taxon>
        <taxon>Pelagomonadaceae</taxon>
        <taxon>Chrysophaeum</taxon>
    </lineage>
</organism>
<gene>
    <name evidence="5" type="ORF">CTAYLR_002728</name>
</gene>
<feature type="region of interest" description="Disordered" evidence="3">
    <location>
        <begin position="276"/>
        <end position="306"/>
    </location>
</feature>